<organism evidence="8 9">
    <name type="scientific">Rhodovulum bhavnagarense</name>
    <dbReference type="NCBI Taxonomy" id="992286"/>
    <lineage>
        <taxon>Bacteria</taxon>
        <taxon>Pseudomonadati</taxon>
        <taxon>Pseudomonadota</taxon>
        <taxon>Alphaproteobacteria</taxon>
        <taxon>Rhodobacterales</taxon>
        <taxon>Paracoccaceae</taxon>
        <taxon>Rhodovulum</taxon>
    </lineage>
</organism>
<keyword evidence="8" id="KW-0966">Cell projection</keyword>
<keyword evidence="3 7" id="KW-1003">Cell membrane</keyword>
<feature type="transmembrane region" description="Helical" evidence="7">
    <location>
        <begin position="170"/>
        <end position="193"/>
    </location>
</feature>
<keyword evidence="8" id="KW-0282">Flagellum</keyword>
<keyword evidence="7" id="KW-0813">Transport</keyword>
<keyword evidence="4 7" id="KW-0812">Transmembrane</keyword>
<dbReference type="Gene3D" id="3.40.50.12790">
    <property type="entry name" value="FHIPEP family, domain 4"/>
    <property type="match status" value="1"/>
</dbReference>
<dbReference type="GO" id="GO:0005886">
    <property type="term" value="C:plasma membrane"/>
    <property type="evidence" value="ECO:0007669"/>
    <property type="project" value="UniProtKB-SubCell"/>
</dbReference>
<name>A0A4V2SW84_9RHOB</name>
<feature type="transmembrane region" description="Helical" evidence="7">
    <location>
        <begin position="96"/>
        <end position="115"/>
    </location>
</feature>
<dbReference type="InterPro" id="IPR042196">
    <property type="entry name" value="FHIPEP_4"/>
</dbReference>
<dbReference type="Proteomes" id="UP000295050">
    <property type="component" value="Unassembled WGS sequence"/>
</dbReference>
<dbReference type="AlphaFoldDB" id="A0A4V2SW84"/>
<dbReference type="InterPro" id="IPR042193">
    <property type="entry name" value="FHIPEP_3"/>
</dbReference>
<evidence type="ECO:0000256" key="7">
    <source>
        <dbReference type="RuleBase" id="RU364093"/>
    </source>
</evidence>
<dbReference type="NCBIfam" id="TIGR01398">
    <property type="entry name" value="FlhA"/>
    <property type="match status" value="1"/>
</dbReference>
<keyword evidence="7" id="KW-0653">Protein transport</keyword>
<dbReference type="PRINTS" id="PR00949">
    <property type="entry name" value="TYPE3IMAPROT"/>
</dbReference>
<feature type="transmembrane region" description="Helical" evidence="7">
    <location>
        <begin position="72"/>
        <end position="90"/>
    </location>
</feature>
<evidence type="ECO:0000313" key="9">
    <source>
        <dbReference type="Proteomes" id="UP000295050"/>
    </source>
</evidence>
<dbReference type="Gene3D" id="1.10.8.540">
    <property type="entry name" value="FHIPEP family, domain 3"/>
    <property type="match status" value="1"/>
</dbReference>
<keyword evidence="8" id="KW-0969">Cilium</keyword>
<evidence type="ECO:0000256" key="6">
    <source>
        <dbReference type="ARBA" id="ARBA00023136"/>
    </source>
</evidence>
<protein>
    <recommendedName>
        <fullName evidence="7">Flagellar biosynthesis protein FlhA</fullName>
    </recommendedName>
</protein>
<accession>A0A4V2SW84</accession>
<keyword evidence="7" id="KW-1006">Bacterial flagellum protein export</keyword>
<keyword evidence="6 7" id="KW-0472">Membrane</keyword>
<keyword evidence="9" id="KW-1185">Reference proteome</keyword>
<evidence type="ECO:0000256" key="4">
    <source>
        <dbReference type="ARBA" id="ARBA00022692"/>
    </source>
</evidence>
<feature type="transmembrane region" description="Helical" evidence="7">
    <location>
        <begin position="304"/>
        <end position="324"/>
    </location>
</feature>
<dbReference type="PROSITE" id="PS00994">
    <property type="entry name" value="FHIPEP"/>
    <property type="match status" value="1"/>
</dbReference>
<evidence type="ECO:0000256" key="2">
    <source>
        <dbReference type="ARBA" id="ARBA00008835"/>
    </source>
</evidence>
<feature type="transmembrane region" description="Helical" evidence="7">
    <location>
        <begin position="336"/>
        <end position="357"/>
    </location>
</feature>
<evidence type="ECO:0000256" key="3">
    <source>
        <dbReference type="ARBA" id="ARBA00022475"/>
    </source>
</evidence>
<comment type="similarity">
    <text evidence="2 7">Belongs to the FHIPEP (flagella/HR/invasion proteins export pore) family.</text>
</comment>
<gene>
    <name evidence="7" type="primary">flhA</name>
    <name evidence="8" type="ORF">EV663_10574</name>
</gene>
<feature type="transmembrane region" description="Helical" evidence="7">
    <location>
        <begin position="262"/>
        <end position="284"/>
    </location>
</feature>
<dbReference type="Gene3D" id="3.40.30.60">
    <property type="entry name" value="FHIPEP family, domain 1"/>
    <property type="match status" value="1"/>
</dbReference>
<dbReference type="GO" id="GO:0044780">
    <property type="term" value="P:bacterial-type flagellum assembly"/>
    <property type="evidence" value="ECO:0007669"/>
    <property type="project" value="InterPro"/>
</dbReference>
<comment type="function">
    <text evidence="7">Required for formation of the rod structure of the flagellar apparatus. Together with FliI and FliH, may constitute the export apparatus of flagellin.</text>
</comment>
<dbReference type="PANTHER" id="PTHR30161">
    <property type="entry name" value="FLAGELLAR EXPORT PROTEIN, MEMBRANE FLHA SUBUNIT-RELATED"/>
    <property type="match status" value="1"/>
</dbReference>
<dbReference type="Pfam" id="PF00771">
    <property type="entry name" value="FHIPEP"/>
    <property type="match status" value="1"/>
</dbReference>
<comment type="caution">
    <text evidence="8">The sequence shown here is derived from an EMBL/GenBank/DDBJ whole genome shotgun (WGS) entry which is preliminary data.</text>
</comment>
<keyword evidence="5 7" id="KW-1133">Transmembrane helix</keyword>
<feature type="transmembrane region" description="Helical" evidence="7">
    <location>
        <begin position="127"/>
        <end position="150"/>
    </location>
</feature>
<dbReference type="GO" id="GO:0009306">
    <property type="term" value="P:protein secretion"/>
    <property type="evidence" value="ECO:0007669"/>
    <property type="project" value="InterPro"/>
</dbReference>
<dbReference type="EMBL" id="SLXU01000005">
    <property type="protein sequence ID" value="TCP61356.1"/>
    <property type="molecule type" value="Genomic_DNA"/>
</dbReference>
<evidence type="ECO:0000256" key="5">
    <source>
        <dbReference type="ARBA" id="ARBA00022989"/>
    </source>
</evidence>
<proteinExistence type="inferred from homology"/>
<reference evidence="8 9" key="1">
    <citation type="submission" date="2019-03" db="EMBL/GenBank/DDBJ databases">
        <title>Genomic Encyclopedia of Type Strains, Phase IV (KMG-IV): sequencing the most valuable type-strain genomes for metagenomic binning, comparative biology and taxonomic classification.</title>
        <authorList>
            <person name="Goeker M."/>
        </authorList>
    </citation>
    <scope>NUCLEOTIDE SEQUENCE [LARGE SCALE GENOMIC DNA]</scope>
    <source>
        <strain evidence="8 9">DSM 24766</strain>
    </source>
</reference>
<dbReference type="InterPro" id="IPR042194">
    <property type="entry name" value="FHIPEP_1"/>
</dbReference>
<evidence type="ECO:0000313" key="8">
    <source>
        <dbReference type="EMBL" id="TCP61356.1"/>
    </source>
</evidence>
<dbReference type="PANTHER" id="PTHR30161:SF1">
    <property type="entry name" value="FLAGELLAR BIOSYNTHESIS PROTEIN FLHA-RELATED"/>
    <property type="match status" value="1"/>
</dbReference>
<dbReference type="InterPro" id="IPR001712">
    <property type="entry name" value="T3SS_FHIPEP"/>
</dbReference>
<dbReference type="InterPro" id="IPR025505">
    <property type="entry name" value="FHIPEP_CS"/>
</dbReference>
<keyword evidence="7" id="KW-1005">Bacterial flagellum biogenesis</keyword>
<comment type="subcellular location">
    <subcellularLocation>
        <location evidence="1 7">Cell membrane</location>
        <topology evidence="1 7">Multi-pass membrane protein</topology>
    </subcellularLocation>
</comment>
<dbReference type="InterPro" id="IPR006301">
    <property type="entry name" value="FlhA"/>
</dbReference>
<evidence type="ECO:0000256" key="1">
    <source>
        <dbReference type="ARBA" id="ARBA00004651"/>
    </source>
</evidence>
<sequence>MDLRDSLQVPCQSGPIDRPVNRADWHAVCITGAGDRTETAPHDPAQICDSPPEGMEMSDAAILKPTAPVNRLGGLALPFGILAMVAMMVLPLPVALLDVFFVFNILLSLLILMVAMHSYRPLDFSSFPSLLLIAAVLRLALNVASTRIVLSNGHTGGDAAGQVIQAFGEFVIAGNFVVGIFVFAILVIINLVVITKGAGRVSEVSARFTLDAMPGKQMAIDADLNAGVLTQDEARARRKEIGEEADFYGAMDGASKFVKGDAVAGILILVINILGGIVIGVAQHGMAVGQAAETYVLLSIGDGLVAQIPSLLLSIATAIIVTRVSSSADMADQIGAQVNISRAWVPVAAVMAILGLVPGMPNLLFLVAAGAAGALAWSAARTDKARGNVSAETAARPSAEDLAAAQRPGVLTAEDVTDYSQVSIQIGYALIGMIEEGNGGPLISRITSIRKEVSRAMGFVVPGVRVRDDLAMPANQYRIRIGQTIVAEDMAYPDRKLALPGGLSRRKLKGIDVKDPSFGIDAVWVQPHQVAEAEADDHVVIEPDSVIATHLSQMLYKYAGQLIGTDDVQVLLDRLHQVSPALVEAVVPKLVPLHVLTGVLRALLAERVPVSDLRRILEGLAERGGRDASPRQLAEELRPDLVPMLIQQMVPMTQSLALITLDPELEQLLSRSRAQGGEGVLIVEPSLTERLLSALTRLSEDLAGKGRQGFVVVSPPLRAPLSAFLRAHGNDAIVLGVNELPDNRRIEVVGSLGDGRAALNDKMGDS</sequence>